<accession>A0ABX1VIV3</accession>
<dbReference type="RefSeq" id="WP_171189948.1">
    <property type="nucleotide sequence ID" value="NZ_WTPX01000273.1"/>
</dbReference>
<reference evidence="1 2" key="1">
    <citation type="journal article" date="2020" name="Syst. Appl. Microbiol.">
        <title>Alienimonas chondri sp. nov., a novel planctomycete isolated from the biofilm of the red alga Chondrus crispus.</title>
        <authorList>
            <person name="Vitorino I."/>
            <person name="Albuquerque L."/>
            <person name="Wiegand S."/>
            <person name="Kallscheuer N."/>
            <person name="da Costa M.S."/>
            <person name="Lobo-da-Cunha A."/>
            <person name="Jogler C."/>
            <person name="Lage O.M."/>
        </authorList>
    </citation>
    <scope>NUCLEOTIDE SEQUENCE [LARGE SCALE GENOMIC DNA]</scope>
    <source>
        <strain evidence="1 2">LzC2</strain>
    </source>
</reference>
<dbReference type="EMBL" id="WTPX01000273">
    <property type="protein sequence ID" value="NNJ28049.1"/>
    <property type="molecule type" value="Genomic_DNA"/>
</dbReference>
<proteinExistence type="predicted"/>
<protein>
    <recommendedName>
        <fullName evidence="3">DUF2764 family protein</fullName>
    </recommendedName>
</protein>
<evidence type="ECO:0008006" key="3">
    <source>
        <dbReference type="Google" id="ProtNLM"/>
    </source>
</evidence>
<comment type="caution">
    <text evidence="1">The sequence shown here is derived from an EMBL/GenBank/DDBJ whole genome shotgun (WGS) entry which is preliminary data.</text>
</comment>
<name>A0ABX1VIV3_9PLAN</name>
<evidence type="ECO:0000313" key="1">
    <source>
        <dbReference type="EMBL" id="NNJ28049.1"/>
    </source>
</evidence>
<sequence length="218" mass="25395">MTDFYTLIASLPALPSHFDVERPPISRRQLAERLGQLSPEDAATVRQLADFFDWDRQPLDRTDAQIARELGRLQAVQHPLVLRIIRHRLDVRIVVSALRRRRDGHAEPVPIGDLGETIRRHWSDPTFGLGGRQPWIEPFARFMAAGEVVQAQRTLFDHTWRQWRRLSTEFTFSLEAVILYLARWEIIHRWTSRDAEAGRTRFDTMIQDTLGDHANLCL</sequence>
<dbReference type="Proteomes" id="UP000609651">
    <property type="component" value="Unassembled WGS sequence"/>
</dbReference>
<keyword evidence="2" id="KW-1185">Reference proteome</keyword>
<organism evidence="1 2">
    <name type="scientific">Alienimonas chondri</name>
    <dbReference type="NCBI Taxonomy" id="2681879"/>
    <lineage>
        <taxon>Bacteria</taxon>
        <taxon>Pseudomonadati</taxon>
        <taxon>Planctomycetota</taxon>
        <taxon>Planctomycetia</taxon>
        <taxon>Planctomycetales</taxon>
        <taxon>Planctomycetaceae</taxon>
        <taxon>Alienimonas</taxon>
    </lineage>
</organism>
<evidence type="ECO:0000313" key="2">
    <source>
        <dbReference type="Proteomes" id="UP000609651"/>
    </source>
</evidence>
<gene>
    <name evidence="1" type="ORF">LzC2_41600</name>
</gene>